<name>A0A6C0H8U6_9ZZZZ</name>
<reference evidence="1" key="1">
    <citation type="journal article" date="2020" name="Nature">
        <title>Giant virus diversity and host interactions through global metagenomics.</title>
        <authorList>
            <person name="Schulz F."/>
            <person name="Roux S."/>
            <person name="Paez-Espino D."/>
            <person name="Jungbluth S."/>
            <person name="Walsh D.A."/>
            <person name="Denef V.J."/>
            <person name="McMahon K.D."/>
            <person name="Konstantinidis K.T."/>
            <person name="Eloe-Fadrosh E.A."/>
            <person name="Kyrpides N.C."/>
            <person name="Woyke T."/>
        </authorList>
    </citation>
    <scope>NUCLEOTIDE SEQUENCE</scope>
    <source>
        <strain evidence="1">GVMAG-M-3300023179-82</strain>
    </source>
</reference>
<accession>A0A6C0H8U6</accession>
<sequence length="30" mass="3721">MELDINEVPIYIYIYNISRHNNFIINFTNF</sequence>
<proteinExistence type="predicted"/>
<protein>
    <submittedName>
        <fullName evidence="1">Uncharacterized protein</fullName>
    </submittedName>
</protein>
<evidence type="ECO:0000313" key="1">
    <source>
        <dbReference type="EMBL" id="QHT76535.1"/>
    </source>
</evidence>
<dbReference type="EMBL" id="MN739897">
    <property type="protein sequence ID" value="QHT76535.1"/>
    <property type="molecule type" value="Genomic_DNA"/>
</dbReference>
<dbReference type="AlphaFoldDB" id="A0A6C0H8U6"/>
<organism evidence="1">
    <name type="scientific">viral metagenome</name>
    <dbReference type="NCBI Taxonomy" id="1070528"/>
    <lineage>
        <taxon>unclassified sequences</taxon>
        <taxon>metagenomes</taxon>
        <taxon>organismal metagenomes</taxon>
    </lineage>
</organism>